<dbReference type="AlphaFoldDB" id="X6N940"/>
<name>X6N940_RETFI</name>
<feature type="compositionally biased region" description="Basic and acidic residues" evidence="1">
    <location>
        <begin position="78"/>
        <end position="91"/>
    </location>
</feature>
<feature type="region of interest" description="Disordered" evidence="1">
    <location>
        <begin position="1"/>
        <end position="123"/>
    </location>
</feature>
<feature type="region of interest" description="Disordered" evidence="1">
    <location>
        <begin position="137"/>
        <end position="185"/>
    </location>
</feature>
<protein>
    <submittedName>
        <fullName evidence="2">Uncharacterized protein</fullName>
    </submittedName>
</protein>
<evidence type="ECO:0000313" key="2">
    <source>
        <dbReference type="EMBL" id="ETO22810.1"/>
    </source>
</evidence>
<feature type="compositionally biased region" description="Polar residues" evidence="1">
    <location>
        <begin position="108"/>
        <end position="121"/>
    </location>
</feature>
<evidence type="ECO:0000256" key="1">
    <source>
        <dbReference type="SAM" id="MobiDB-lite"/>
    </source>
</evidence>
<accession>X6N940</accession>
<feature type="compositionally biased region" description="Polar residues" evidence="1">
    <location>
        <begin position="1"/>
        <end position="18"/>
    </location>
</feature>
<feature type="compositionally biased region" description="Low complexity" evidence="1">
    <location>
        <begin position="44"/>
        <end position="55"/>
    </location>
</feature>
<proteinExistence type="predicted"/>
<evidence type="ECO:0000313" key="3">
    <source>
        <dbReference type="Proteomes" id="UP000023152"/>
    </source>
</evidence>
<reference evidence="2 3" key="1">
    <citation type="journal article" date="2013" name="Curr. Biol.">
        <title>The Genome of the Foraminiferan Reticulomyxa filosa.</title>
        <authorList>
            <person name="Glockner G."/>
            <person name="Hulsmann N."/>
            <person name="Schleicher M."/>
            <person name="Noegel A.A."/>
            <person name="Eichinger L."/>
            <person name="Gallinger C."/>
            <person name="Pawlowski J."/>
            <person name="Sierra R."/>
            <person name="Euteneuer U."/>
            <person name="Pillet L."/>
            <person name="Moustafa A."/>
            <person name="Platzer M."/>
            <person name="Groth M."/>
            <person name="Szafranski K."/>
            <person name="Schliwa M."/>
        </authorList>
    </citation>
    <scope>NUCLEOTIDE SEQUENCE [LARGE SCALE GENOMIC DNA]</scope>
</reference>
<organism evidence="2 3">
    <name type="scientific">Reticulomyxa filosa</name>
    <dbReference type="NCBI Taxonomy" id="46433"/>
    <lineage>
        <taxon>Eukaryota</taxon>
        <taxon>Sar</taxon>
        <taxon>Rhizaria</taxon>
        <taxon>Retaria</taxon>
        <taxon>Foraminifera</taxon>
        <taxon>Monothalamids</taxon>
        <taxon>Reticulomyxidae</taxon>
        <taxon>Reticulomyxa</taxon>
    </lineage>
</organism>
<sequence>MIDTTLQKQFKASQQTKANKNKHKIKNLKRTIRRPIKKKKHLISPSYGSSGVVPSTGHRVEVGSVEENGDDSSGMESRSTESDENIDHENDCNNDNDGNDGNVSSDNETIASHLTDNPSGKTTATTVTAITSTVANDAFSPSNPLAATMPTTLSMTTPSSPKYSQQKIKRSHMNKYQQRENLSYSNDNEGFKKYVLDNKQNIHETENDSLHFYSLSDAKLLLQHAQDNSFQHESNSSSD</sequence>
<comment type="caution">
    <text evidence="2">The sequence shown here is derived from an EMBL/GenBank/DDBJ whole genome shotgun (WGS) entry which is preliminary data.</text>
</comment>
<feature type="compositionally biased region" description="Low complexity" evidence="1">
    <location>
        <begin position="145"/>
        <end position="161"/>
    </location>
</feature>
<feature type="compositionally biased region" description="Polar residues" evidence="1">
    <location>
        <begin position="174"/>
        <end position="185"/>
    </location>
</feature>
<gene>
    <name evidence="2" type="ORF">RFI_14383</name>
</gene>
<keyword evidence="3" id="KW-1185">Reference proteome</keyword>
<dbReference type="EMBL" id="ASPP01010457">
    <property type="protein sequence ID" value="ETO22810.1"/>
    <property type="molecule type" value="Genomic_DNA"/>
</dbReference>
<dbReference type="Proteomes" id="UP000023152">
    <property type="component" value="Unassembled WGS sequence"/>
</dbReference>
<feature type="compositionally biased region" description="Basic residues" evidence="1">
    <location>
        <begin position="19"/>
        <end position="42"/>
    </location>
</feature>